<evidence type="ECO:0000259" key="13">
    <source>
        <dbReference type="PROSITE" id="PS50928"/>
    </source>
</evidence>
<dbReference type="Proteomes" id="UP000679352">
    <property type="component" value="Plasmid p1"/>
</dbReference>
<reference evidence="14" key="1">
    <citation type="submission" date="2021-06" db="EMBL/GenBank/DDBJ databases">
        <authorList>
            <person name="Lee C.-S."/>
            <person name="Jin L."/>
        </authorList>
    </citation>
    <scope>NUCLEOTIDE SEQUENCE</scope>
    <source>
        <strain evidence="14">Con5</strain>
        <plasmid evidence="14">p1</plasmid>
    </source>
</reference>
<keyword evidence="4" id="KW-1003">Cell membrane</keyword>
<comment type="subcellular location">
    <subcellularLocation>
        <location evidence="1">Cell inner membrane</location>
        <topology evidence="1">Multi-pass membrane protein</topology>
    </subcellularLocation>
    <subcellularLocation>
        <location evidence="12">Cell membrane</location>
        <topology evidence="12">Multi-pass membrane protein</topology>
    </subcellularLocation>
</comment>
<evidence type="ECO:0000256" key="3">
    <source>
        <dbReference type="ARBA" id="ARBA00022448"/>
    </source>
</evidence>
<evidence type="ECO:0000256" key="2">
    <source>
        <dbReference type="ARBA" id="ARBA00010072"/>
    </source>
</evidence>
<dbReference type="CDD" id="cd06261">
    <property type="entry name" value="TM_PBP2"/>
    <property type="match status" value="1"/>
</dbReference>
<name>A0A975S386_9RHOB</name>
<dbReference type="RefSeq" id="WP_215505273.1">
    <property type="nucleotide sequence ID" value="NZ_CP076362.1"/>
</dbReference>
<dbReference type="Pfam" id="PF00528">
    <property type="entry name" value="BPD_transp_1"/>
    <property type="match status" value="1"/>
</dbReference>
<evidence type="ECO:0000313" key="15">
    <source>
        <dbReference type="Proteomes" id="UP000679352"/>
    </source>
</evidence>
<keyword evidence="8 12" id="KW-0472">Membrane</keyword>
<dbReference type="GO" id="GO:0022857">
    <property type="term" value="F:transmembrane transporter activity"/>
    <property type="evidence" value="ECO:0007669"/>
    <property type="project" value="InterPro"/>
</dbReference>
<keyword evidence="6" id="KW-0029">Amino-acid transport</keyword>
<dbReference type="Gene3D" id="1.10.3720.10">
    <property type="entry name" value="MetI-like"/>
    <property type="match status" value="1"/>
</dbReference>
<evidence type="ECO:0000256" key="7">
    <source>
        <dbReference type="ARBA" id="ARBA00022989"/>
    </source>
</evidence>
<evidence type="ECO:0000256" key="12">
    <source>
        <dbReference type="RuleBase" id="RU363032"/>
    </source>
</evidence>
<comment type="subunit">
    <text evidence="10">The complex is composed of two ATP-binding proteins (GltL), two transmembrane proteins (GltJ and GltK) and a solute-binding protein (GltI).</text>
</comment>
<evidence type="ECO:0000256" key="4">
    <source>
        <dbReference type="ARBA" id="ARBA00022475"/>
    </source>
</evidence>
<feature type="transmembrane region" description="Helical" evidence="12">
    <location>
        <begin position="122"/>
        <end position="141"/>
    </location>
</feature>
<proteinExistence type="inferred from homology"/>
<dbReference type="PROSITE" id="PS50928">
    <property type="entry name" value="ABC_TM1"/>
    <property type="match status" value="1"/>
</dbReference>
<feature type="transmembrane region" description="Helical" evidence="12">
    <location>
        <begin position="252"/>
        <end position="270"/>
    </location>
</feature>
<dbReference type="InterPro" id="IPR010065">
    <property type="entry name" value="AA_ABC_transptr_permease_3TM"/>
</dbReference>
<evidence type="ECO:0000256" key="5">
    <source>
        <dbReference type="ARBA" id="ARBA00022692"/>
    </source>
</evidence>
<dbReference type="FunFam" id="1.10.3720.10:FF:000006">
    <property type="entry name" value="Glutamate/aspartate ABC transporter, permease protein GltK"/>
    <property type="match status" value="1"/>
</dbReference>
<feature type="domain" description="ABC transmembrane type-1" evidence="13">
    <location>
        <begin position="70"/>
        <end position="271"/>
    </location>
</feature>
<evidence type="ECO:0000256" key="1">
    <source>
        <dbReference type="ARBA" id="ARBA00004429"/>
    </source>
</evidence>
<keyword evidence="7 12" id="KW-1133">Transmembrane helix</keyword>
<comment type="function">
    <text evidence="9">Part of the ABC transporter complex GltIJKL involved in glutamate and aspartate uptake. Probably responsible for the translocation of the substrate across the membrane.</text>
</comment>
<dbReference type="SUPFAM" id="SSF161098">
    <property type="entry name" value="MetI-like"/>
    <property type="match status" value="1"/>
</dbReference>
<evidence type="ECO:0000256" key="9">
    <source>
        <dbReference type="ARBA" id="ARBA00060298"/>
    </source>
</evidence>
<keyword evidence="3 12" id="KW-0813">Transport</keyword>
<evidence type="ECO:0000256" key="10">
    <source>
        <dbReference type="ARBA" id="ARBA00062718"/>
    </source>
</evidence>
<dbReference type="AlphaFoldDB" id="A0A975S386"/>
<geneLocation type="plasmid" evidence="14 15">
    <name>p1</name>
</geneLocation>
<feature type="transmembrane region" description="Helical" evidence="12">
    <location>
        <begin position="30"/>
        <end position="50"/>
    </location>
</feature>
<keyword evidence="5 12" id="KW-0812">Transmembrane</keyword>
<dbReference type="PANTHER" id="PTHR30614:SF0">
    <property type="entry name" value="L-CYSTINE TRANSPORT SYSTEM PERMEASE PROTEIN TCYL"/>
    <property type="match status" value="1"/>
</dbReference>
<organism evidence="14 15">
    <name type="scientific">Gemmobacter fulvus</name>
    <dbReference type="NCBI Taxonomy" id="2840474"/>
    <lineage>
        <taxon>Bacteria</taxon>
        <taxon>Pseudomonadati</taxon>
        <taxon>Pseudomonadota</taxon>
        <taxon>Alphaproteobacteria</taxon>
        <taxon>Rhodobacterales</taxon>
        <taxon>Paracoccaceae</taxon>
        <taxon>Gemmobacter</taxon>
    </lineage>
</organism>
<dbReference type="GO" id="GO:0006865">
    <property type="term" value="P:amino acid transport"/>
    <property type="evidence" value="ECO:0007669"/>
    <property type="project" value="UniProtKB-KW"/>
</dbReference>
<feature type="transmembrane region" description="Helical" evidence="12">
    <location>
        <begin position="70"/>
        <end position="93"/>
    </location>
</feature>
<comment type="similarity">
    <text evidence="2">Belongs to the binding-protein-dependent transport system permease family. HisMQ subfamily.</text>
</comment>
<evidence type="ECO:0000256" key="6">
    <source>
        <dbReference type="ARBA" id="ARBA00022970"/>
    </source>
</evidence>
<sequence>MTTQMSDASEQARYEIAHLKLVPRRHVGRLITAAVALLLTGLLVRAFIIGQIEWDIVGQFLFAPAIVKGIWNTLAMTVMAMGLGIVLGVVIAVMRISGNPVLSVIAHAYVWVFRGAPALLQLLLWFNLALIFPTIAFPGLFELRTVDVMTPFVAAMLGLGIQQGAYTSEVVRSGLLSVDSGQYEAARTIGMTQMQMLRRIVLPQAMRVMVPPIGNEVIGMVKLTSLASVIQFSEILHNAQIIYYANTRVLELLLVASFWYLVIVSVLSLIQSRIERHYGRGTRSVRATV</sequence>
<keyword evidence="14" id="KW-0614">Plasmid</keyword>
<dbReference type="PANTHER" id="PTHR30614">
    <property type="entry name" value="MEMBRANE COMPONENT OF AMINO ACID ABC TRANSPORTER"/>
    <property type="match status" value="1"/>
</dbReference>
<dbReference type="InterPro" id="IPR035906">
    <property type="entry name" value="MetI-like_sf"/>
</dbReference>
<accession>A0A975S386</accession>
<evidence type="ECO:0000256" key="8">
    <source>
        <dbReference type="ARBA" id="ARBA00023136"/>
    </source>
</evidence>
<dbReference type="InterPro" id="IPR043429">
    <property type="entry name" value="ArtM/GltK/GlnP/TcyL/YhdX-like"/>
</dbReference>
<feature type="transmembrane region" description="Helical" evidence="12">
    <location>
        <begin position="100"/>
        <end position="116"/>
    </location>
</feature>
<protein>
    <recommendedName>
        <fullName evidence="11">Glutamate/aspartate import permease protein GltK</fullName>
    </recommendedName>
</protein>
<evidence type="ECO:0000313" key="14">
    <source>
        <dbReference type="EMBL" id="QWK92437.1"/>
    </source>
</evidence>
<gene>
    <name evidence="14" type="ORF">KM031_17205</name>
</gene>
<dbReference type="InterPro" id="IPR000515">
    <property type="entry name" value="MetI-like"/>
</dbReference>
<evidence type="ECO:0000256" key="11">
    <source>
        <dbReference type="ARBA" id="ARBA00073645"/>
    </source>
</evidence>
<dbReference type="GO" id="GO:0043190">
    <property type="term" value="C:ATP-binding cassette (ABC) transporter complex"/>
    <property type="evidence" value="ECO:0007669"/>
    <property type="project" value="InterPro"/>
</dbReference>
<keyword evidence="15" id="KW-1185">Reference proteome</keyword>
<dbReference type="NCBIfam" id="TIGR01726">
    <property type="entry name" value="HEQRo_perm_3TM"/>
    <property type="match status" value="1"/>
</dbReference>
<dbReference type="EMBL" id="CP076362">
    <property type="protein sequence ID" value="QWK92437.1"/>
    <property type="molecule type" value="Genomic_DNA"/>
</dbReference>
<dbReference type="KEGG" id="gfu:KM031_17205"/>